<dbReference type="PANTHER" id="PTHR30625">
    <property type="entry name" value="PROTEIN TOLQ"/>
    <property type="match status" value="1"/>
</dbReference>
<keyword evidence="6" id="KW-0653">Protein transport</keyword>
<proteinExistence type="inferred from homology"/>
<dbReference type="GO" id="GO:0005886">
    <property type="term" value="C:plasma membrane"/>
    <property type="evidence" value="ECO:0007669"/>
    <property type="project" value="UniProtKB-SubCell"/>
</dbReference>
<evidence type="ECO:0000256" key="5">
    <source>
        <dbReference type="ARBA" id="ARBA00023136"/>
    </source>
</evidence>
<feature type="transmembrane region" description="Helical" evidence="7">
    <location>
        <begin position="142"/>
        <end position="163"/>
    </location>
</feature>
<feature type="domain" description="MotA/TolQ/ExbB proton channel" evidence="8">
    <location>
        <begin position="121"/>
        <end position="220"/>
    </location>
</feature>
<reference evidence="9 10" key="1">
    <citation type="journal article" date="2014" name="Nature">
        <title>An environmental bacterial taxon with a large and distinct metabolic repertoire.</title>
        <authorList>
            <person name="Wilson M.C."/>
            <person name="Mori T."/>
            <person name="Ruckert C."/>
            <person name="Uria A.R."/>
            <person name="Helf M.J."/>
            <person name="Takada K."/>
            <person name="Gernert C."/>
            <person name="Steffens U.A."/>
            <person name="Heycke N."/>
            <person name="Schmitt S."/>
            <person name="Rinke C."/>
            <person name="Helfrich E.J."/>
            <person name="Brachmann A.O."/>
            <person name="Gurgui C."/>
            <person name="Wakimoto T."/>
            <person name="Kracht M."/>
            <person name="Crusemann M."/>
            <person name="Hentschel U."/>
            <person name="Abe I."/>
            <person name="Matsunaga S."/>
            <person name="Kalinowski J."/>
            <person name="Takeyama H."/>
            <person name="Piel J."/>
        </authorList>
    </citation>
    <scope>NUCLEOTIDE SEQUENCE [LARGE SCALE GENOMIC DNA]</scope>
    <source>
        <strain evidence="10">TSY1</strain>
    </source>
</reference>
<evidence type="ECO:0000256" key="3">
    <source>
        <dbReference type="ARBA" id="ARBA00022692"/>
    </source>
</evidence>
<name>W4L914_ENTF1</name>
<dbReference type="Pfam" id="PF01618">
    <property type="entry name" value="MotA_ExbB"/>
    <property type="match status" value="1"/>
</dbReference>
<dbReference type="HOGENOM" id="CLU_053325_2_2_7"/>
<keyword evidence="2" id="KW-1003">Cell membrane</keyword>
<dbReference type="AlphaFoldDB" id="W4L914"/>
<evidence type="ECO:0000313" key="9">
    <source>
        <dbReference type="EMBL" id="ETW94374.1"/>
    </source>
</evidence>
<evidence type="ECO:0000259" key="8">
    <source>
        <dbReference type="Pfam" id="PF01618"/>
    </source>
</evidence>
<dbReference type="PANTHER" id="PTHR30625:SF3">
    <property type="entry name" value="TOL-PAL SYSTEM PROTEIN TOLQ"/>
    <property type="match status" value="1"/>
</dbReference>
<comment type="similarity">
    <text evidence="6">Belongs to the exbB/tolQ family.</text>
</comment>
<dbReference type="GO" id="GO:0017038">
    <property type="term" value="P:protein import"/>
    <property type="evidence" value="ECO:0007669"/>
    <property type="project" value="TreeGrafter"/>
</dbReference>
<keyword evidence="10" id="KW-1185">Reference proteome</keyword>
<accession>W4L914</accession>
<keyword evidence="3 7" id="KW-0812">Transmembrane</keyword>
<dbReference type="EMBL" id="AZHW01001075">
    <property type="protein sequence ID" value="ETW94374.1"/>
    <property type="molecule type" value="Genomic_DNA"/>
</dbReference>
<keyword evidence="4 7" id="KW-1133">Transmembrane helix</keyword>
<gene>
    <name evidence="9" type="ORF">ETSY1_35130</name>
</gene>
<organism evidence="9 10">
    <name type="scientific">Entotheonella factor</name>
    <dbReference type="NCBI Taxonomy" id="1429438"/>
    <lineage>
        <taxon>Bacteria</taxon>
        <taxon>Pseudomonadati</taxon>
        <taxon>Nitrospinota/Tectimicrobiota group</taxon>
        <taxon>Candidatus Tectimicrobiota</taxon>
        <taxon>Candidatus Entotheonellia</taxon>
        <taxon>Candidatus Entotheonellales</taxon>
        <taxon>Candidatus Entotheonellaceae</taxon>
        <taxon>Candidatus Entotheonella</taxon>
    </lineage>
</organism>
<sequence length="254" mass="27632">MPSILAQSLQDLIPLLAGLGSAIQILVLAALLIASIVCWGLMWRKAVLLRRIRKQTRTFSTTLHSSDDLAYVAAAAAHLPLSPQANMFHAMYEQLPALGQQHRIMLDHVGREAITLLSDHLRHLAHQIQAEELRRCEQGLSFLATTAGAAPFIGLLGTVWGIMQSFHAIGKRGGATLAVVGPGISEALVATAAGLAVAIPALVAYNVFVNRVRQLETELDHFAEELTLLFESHIIQRVEHKHGGQTYTDNPVRN</sequence>
<keyword evidence="6" id="KW-0813">Transport</keyword>
<comment type="subcellular location">
    <subcellularLocation>
        <location evidence="1">Cell membrane</location>
        <topology evidence="1">Multi-pass membrane protein</topology>
    </subcellularLocation>
    <subcellularLocation>
        <location evidence="6">Membrane</location>
        <topology evidence="6">Multi-pass membrane protein</topology>
    </subcellularLocation>
</comment>
<dbReference type="InterPro" id="IPR002898">
    <property type="entry name" value="MotA_ExbB_proton_chnl"/>
</dbReference>
<keyword evidence="5 7" id="KW-0472">Membrane</keyword>
<dbReference type="Proteomes" id="UP000019141">
    <property type="component" value="Unassembled WGS sequence"/>
</dbReference>
<evidence type="ECO:0000256" key="2">
    <source>
        <dbReference type="ARBA" id="ARBA00022475"/>
    </source>
</evidence>
<feature type="transmembrane region" description="Helical" evidence="7">
    <location>
        <begin position="183"/>
        <end position="208"/>
    </location>
</feature>
<evidence type="ECO:0000256" key="4">
    <source>
        <dbReference type="ARBA" id="ARBA00022989"/>
    </source>
</evidence>
<evidence type="ECO:0000256" key="7">
    <source>
        <dbReference type="SAM" id="Phobius"/>
    </source>
</evidence>
<feature type="transmembrane region" description="Helical" evidence="7">
    <location>
        <begin position="12"/>
        <end position="43"/>
    </location>
</feature>
<comment type="caution">
    <text evidence="9">The sequence shown here is derived from an EMBL/GenBank/DDBJ whole genome shotgun (WGS) entry which is preliminary data.</text>
</comment>
<evidence type="ECO:0000256" key="1">
    <source>
        <dbReference type="ARBA" id="ARBA00004651"/>
    </source>
</evidence>
<protein>
    <recommendedName>
        <fullName evidence="8">MotA/TolQ/ExbB proton channel domain-containing protein</fullName>
    </recommendedName>
</protein>
<dbReference type="InterPro" id="IPR050790">
    <property type="entry name" value="ExbB/TolQ_transport"/>
</dbReference>
<evidence type="ECO:0000256" key="6">
    <source>
        <dbReference type="RuleBase" id="RU004057"/>
    </source>
</evidence>
<evidence type="ECO:0000313" key="10">
    <source>
        <dbReference type="Proteomes" id="UP000019141"/>
    </source>
</evidence>